<comment type="caution">
    <text evidence="1">The sequence shown here is derived from an EMBL/GenBank/DDBJ whole genome shotgun (WGS) entry which is preliminary data.</text>
</comment>
<evidence type="ECO:0000313" key="2">
    <source>
        <dbReference type="Proteomes" id="UP001054945"/>
    </source>
</evidence>
<dbReference type="Proteomes" id="UP001054945">
    <property type="component" value="Unassembled WGS sequence"/>
</dbReference>
<evidence type="ECO:0000313" key="1">
    <source>
        <dbReference type="EMBL" id="GIX78308.1"/>
    </source>
</evidence>
<proteinExistence type="predicted"/>
<sequence>MINFEVTPWSSSEPFVCALIRGRKGNAGAAASRSIIDPHHRELYPIMINFEIRPGPLPGHLGCALIRVEKGMQGLQHHVSNLEHH</sequence>
<reference evidence="1 2" key="1">
    <citation type="submission" date="2021-06" db="EMBL/GenBank/DDBJ databases">
        <title>Caerostris extrusa draft genome.</title>
        <authorList>
            <person name="Kono N."/>
            <person name="Arakawa K."/>
        </authorList>
    </citation>
    <scope>NUCLEOTIDE SEQUENCE [LARGE SCALE GENOMIC DNA]</scope>
</reference>
<gene>
    <name evidence="1" type="ORF">CEXT_33911</name>
</gene>
<protein>
    <submittedName>
        <fullName evidence="1">Uncharacterized protein</fullName>
    </submittedName>
</protein>
<dbReference type="EMBL" id="BPLR01020400">
    <property type="protein sequence ID" value="GIX78308.1"/>
    <property type="molecule type" value="Genomic_DNA"/>
</dbReference>
<keyword evidence="2" id="KW-1185">Reference proteome</keyword>
<name>A0AAV4N1K4_CAEEX</name>
<dbReference type="AlphaFoldDB" id="A0AAV4N1K4"/>
<organism evidence="1 2">
    <name type="scientific">Caerostris extrusa</name>
    <name type="common">Bark spider</name>
    <name type="synonym">Caerostris bankana</name>
    <dbReference type="NCBI Taxonomy" id="172846"/>
    <lineage>
        <taxon>Eukaryota</taxon>
        <taxon>Metazoa</taxon>
        <taxon>Ecdysozoa</taxon>
        <taxon>Arthropoda</taxon>
        <taxon>Chelicerata</taxon>
        <taxon>Arachnida</taxon>
        <taxon>Araneae</taxon>
        <taxon>Araneomorphae</taxon>
        <taxon>Entelegynae</taxon>
        <taxon>Araneoidea</taxon>
        <taxon>Araneidae</taxon>
        <taxon>Caerostris</taxon>
    </lineage>
</organism>
<accession>A0AAV4N1K4</accession>